<evidence type="ECO:0000256" key="1">
    <source>
        <dbReference type="ARBA" id="ARBA00004141"/>
    </source>
</evidence>
<feature type="transmembrane region" description="Helical" evidence="6">
    <location>
        <begin position="59"/>
        <end position="83"/>
    </location>
</feature>
<keyword evidence="8" id="KW-1185">Reference proteome</keyword>
<dbReference type="PANTHER" id="PTHR23320:SF155">
    <property type="entry name" value="MEMBRANE-SPANNING 4-DOMAINS SUBFAMILY A MEMBER 8"/>
    <property type="match status" value="1"/>
</dbReference>
<evidence type="ECO:0000256" key="3">
    <source>
        <dbReference type="ARBA" id="ARBA00022692"/>
    </source>
</evidence>
<dbReference type="GeneTree" id="ENSGT00940000162443"/>
<evidence type="ECO:0008006" key="9">
    <source>
        <dbReference type="Google" id="ProtNLM"/>
    </source>
</evidence>
<dbReference type="AlphaFoldDB" id="A0A493TJI2"/>
<evidence type="ECO:0000313" key="8">
    <source>
        <dbReference type="Proteomes" id="UP000016666"/>
    </source>
</evidence>
<feature type="transmembrane region" description="Helical" evidence="6">
    <location>
        <begin position="34"/>
        <end position="52"/>
    </location>
</feature>
<reference evidence="8" key="1">
    <citation type="submission" date="2017-10" db="EMBL/GenBank/DDBJ databases">
        <title>A new Pekin duck reference genome.</title>
        <authorList>
            <person name="Hou Z.-C."/>
            <person name="Zhou Z.-K."/>
            <person name="Zhu F."/>
            <person name="Hou S.-S."/>
        </authorList>
    </citation>
    <scope>NUCLEOTIDE SEQUENCE [LARGE SCALE GENOMIC DNA]</scope>
</reference>
<keyword evidence="3 6" id="KW-0812">Transmembrane</keyword>
<feature type="transmembrane region" description="Helical" evidence="6">
    <location>
        <begin position="95"/>
        <end position="115"/>
    </location>
</feature>
<dbReference type="GO" id="GO:0005886">
    <property type="term" value="C:plasma membrane"/>
    <property type="evidence" value="ECO:0007669"/>
    <property type="project" value="TreeGrafter"/>
</dbReference>
<evidence type="ECO:0000256" key="2">
    <source>
        <dbReference type="ARBA" id="ARBA00009565"/>
    </source>
</evidence>
<dbReference type="GO" id="GO:0007166">
    <property type="term" value="P:cell surface receptor signaling pathway"/>
    <property type="evidence" value="ECO:0007669"/>
    <property type="project" value="TreeGrafter"/>
</dbReference>
<dbReference type="Ensembl" id="ENSAPLT00000042424.1">
    <property type="protein sequence ID" value="ENSAPLP00000026046.1"/>
    <property type="gene ID" value="ENSAPLG00000021542.1"/>
</dbReference>
<accession>A0A493TJI2</accession>
<proteinExistence type="inferred from homology"/>
<name>A0A493TJI2_ANAPP</name>
<dbReference type="STRING" id="8840.ENSAPLP00000026046"/>
<sequence length="196" mass="20062">MGLKPISPPTPSCGAAPGEGGGIQPLPPCPAQTIQIMTGFMHIGFGIVLTTLTNVYTSVFVIGEIPFLGGVSFIISGCLSIGAEKSPTECAVKGSQAMNVISAIFALLGIVAFIVDLNLNGLYRSGFDYYSYLVLVSRGVPQLPHLGAIQPPGDPLPPFVPEPWGLFPGPPGEPRAGAAHPVGSGTLEVPGSICAP</sequence>
<evidence type="ECO:0000256" key="5">
    <source>
        <dbReference type="ARBA" id="ARBA00023136"/>
    </source>
</evidence>
<dbReference type="Proteomes" id="UP000016666">
    <property type="component" value="Unassembled WGS sequence"/>
</dbReference>
<keyword evidence="4 6" id="KW-1133">Transmembrane helix</keyword>
<dbReference type="InterPro" id="IPR007237">
    <property type="entry name" value="CD20-like"/>
</dbReference>
<comment type="similarity">
    <text evidence="2">Belongs to the MS4A family.</text>
</comment>
<evidence type="ECO:0000256" key="6">
    <source>
        <dbReference type="SAM" id="Phobius"/>
    </source>
</evidence>
<evidence type="ECO:0000313" key="7">
    <source>
        <dbReference type="Ensembl" id="ENSAPLP00000026046.1"/>
    </source>
</evidence>
<dbReference type="PANTHER" id="PTHR23320">
    <property type="entry name" value="MEMBRANE-SPANNING 4-DOMAINS SUBFAMILY A MS4A -RELATED"/>
    <property type="match status" value="1"/>
</dbReference>
<reference evidence="7" key="3">
    <citation type="submission" date="2025-09" db="UniProtKB">
        <authorList>
            <consortium name="Ensembl"/>
        </authorList>
    </citation>
    <scope>IDENTIFICATION</scope>
</reference>
<evidence type="ECO:0000256" key="4">
    <source>
        <dbReference type="ARBA" id="ARBA00022989"/>
    </source>
</evidence>
<keyword evidence="5 6" id="KW-0472">Membrane</keyword>
<protein>
    <recommendedName>
        <fullName evidence="9">Membrane spanning 4-domains A12</fullName>
    </recommendedName>
</protein>
<dbReference type="InterPro" id="IPR030417">
    <property type="entry name" value="MS4A"/>
</dbReference>
<comment type="subcellular location">
    <subcellularLocation>
        <location evidence="1">Membrane</location>
        <topology evidence="1">Multi-pass membrane protein</topology>
    </subcellularLocation>
</comment>
<reference evidence="7" key="2">
    <citation type="submission" date="2025-08" db="UniProtKB">
        <authorList>
            <consortium name="Ensembl"/>
        </authorList>
    </citation>
    <scope>IDENTIFICATION</scope>
</reference>
<organism evidence="7 8">
    <name type="scientific">Anas platyrhynchos platyrhynchos</name>
    <name type="common">Northern mallard</name>
    <dbReference type="NCBI Taxonomy" id="8840"/>
    <lineage>
        <taxon>Eukaryota</taxon>
        <taxon>Metazoa</taxon>
        <taxon>Chordata</taxon>
        <taxon>Craniata</taxon>
        <taxon>Vertebrata</taxon>
        <taxon>Euteleostomi</taxon>
        <taxon>Archelosauria</taxon>
        <taxon>Archosauria</taxon>
        <taxon>Dinosauria</taxon>
        <taxon>Saurischia</taxon>
        <taxon>Theropoda</taxon>
        <taxon>Coelurosauria</taxon>
        <taxon>Aves</taxon>
        <taxon>Neognathae</taxon>
        <taxon>Galloanserae</taxon>
        <taxon>Anseriformes</taxon>
        <taxon>Anatidae</taxon>
        <taxon>Anatinae</taxon>
        <taxon>Anas</taxon>
    </lineage>
</organism>
<dbReference type="Pfam" id="PF04103">
    <property type="entry name" value="CD20"/>
    <property type="match status" value="1"/>
</dbReference>